<evidence type="ECO:0000313" key="2">
    <source>
        <dbReference type="EMBL" id="KAJ5378002.1"/>
    </source>
</evidence>
<dbReference type="InterPro" id="IPR011990">
    <property type="entry name" value="TPR-like_helical_dom_sf"/>
</dbReference>
<organism evidence="2 3">
    <name type="scientific">Penicillium cataractarum</name>
    <dbReference type="NCBI Taxonomy" id="2100454"/>
    <lineage>
        <taxon>Eukaryota</taxon>
        <taxon>Fungi</taxon>
        <taxon>Dikarya</taxon>
        <taxon>Ascomycota</taxon>
        <taxon>Pezizomycotina</taxon>
        <taxon>Eurotiomycetes</taxon>
        <taxon>Eurotiomycetidae</taxon>
        <taxon>Eurotiales</taxon>
        <taxon>Aspergillaceae</taxon>
        <taxon>Penicillium</taxon>
    </lineage>
</organism>
<dbReference type="GeneID" id="81437519"/>
<dbReference type="Gene3D" id="2.40.70.10">
    <property type="entry name" value="Acid Proteases"/>
    <property type="match status" value="2"/>
</dbReference>
<dbReference type="CDD" id="cd00303">
    <property type="entry name" value="retropepsin_like"/>
    <property type="match status" value="2"/>
</dbReference>
<proteinExistence type="predicted"/>
<name>A0A9W9SH28_9EURO</name>
<dbReference type="InterPro" id="IPR021109">
    <property type="entry name" value="Peptidase_aspartic_dom_sf"/>
</dbReference>
<feature type="region of interest" description="Disordered" evidence="1">
    <location>
        <begin position="1"/>
        <end position="24"/>
    </location>
</feature>
<reference evidence="2" key="1">
    <citation type="submission" date="2022-11" db="EMBL/GenBank/DDBJ databases">
        <authorList>
            <person name="Petersen C."/>
        </authorList>
    </citation>
    <scope>NUCLEOTIDE SEQUENCE</scope>
    <source>
        <strain evidence="2">IBT 29864</strain>
    </source>
</reference>
<dbReference type="SUPFAM" id="SSF48452">
    <property type="entry name" value="TPR-like"/>
    <property type="match status" value="1"/>
</dbReference>
<reference evidence="2" key="2">
    <citation type="journal article" date="2023" name="IMA Fungus">
        <title>Comparative genomic study of the Penicillium genus elucidates a diverse pangenome and 15 lateral gene transfer events.</title>
        <authorList>
            <person name="Petersen C."/>
            <person name="Sorensen T."/>
            <person name="Nielsen M.R."/>
            <person name="Sondergaard T.E."/>
            <person name="Sorensen J.L."/>
            <person name="Fitzpatrick D.A."/>
            <person name="Frisvad J.C."/>
            <person name="Nielsen K.L."/>
        </authorList>
    </citation>
    <scope>NUCLEOTIDE SEQUENCE</scope>
    <source>
        <strain evidence="2">IBT 29864</strain>
    </source>
</reference>
<evidence type="ECO:0000313" key="3">
    <source>
        <dbReference type="Proteomes" id="UP001147782"/>
    </source>
</evidence>
<accession>A0A9W9SH28</accession>
<comment type="caution">
    <text evidence="2">The sequence shown here is derived from an EMBL/GenBank/DDBJ whole genome shotgun (WGS) entry which is preliminary data.</text>
</comment>
<keyword evidence="3" id="KW-1185">Reference proteome</keyword>
<sequence>MGADGVVPHDGTRESEPSTVDSTPLSAYPLLVHSKPRARSVRAFRDGDQGSCIQKKPSHVTEEELVNEVRQIYAGLVMVEKKCIELDKPQTESRAELSGQQWQAMISLHRTLLQVQQAFFLASQYTSATLVLKRLARKYKTPARMWRYGTHPLLELLRQEKHRFPSEQLIRDHDFLSFPSSLNNPRFTYQRTGVHDTQESESRSALSHDREVRVFDIPCQLAGHSANVLGDYAAERNFMDKEYALHLGLRINWNASCNVTIGSGKQVTTVGTAMVPFSFKDETEVHNLEFELLPTCVHNVIIGKPFLKLTKTFSNAANFHRRVKERVTKGASQFHLLYLGASTPMVEGSINGQVHTALADSGSRLLLMDEAYAHSLGVYIHTGPEYQTRLTFADNSTTNTAGIAYDVNWCFGRDGEFSSPYPLNFHILKNAPADIILSGSFLFDTKAFLQYHHYFTDNDDSSEDEDRSISFFAIDFDRRKKGTQNITSFSLADLRYLELVRRGEEADRLSTLLGGKRTEAQRIEDERCAEWDLAFEGWKLHSGWGFYTE</sequence>
<evidence type="ECO:0000256" key="1">
    <source>
        <dbReference type="SAM" id="MobiDB-lite"/>
    </source>
</evidence>
<protein>
    <submittedName>
        <fullName evidence="2">Uncharacterized protein</fullName>
    </submittedName>
</protein>
<dbReference type="OrthoDB" id="6079484at2759"/>
<dbReference type="RefSeq" id="XP_056556865.1">
    <property type="nucleotide sequence ID" value="XM_056698340.1"/>
</dbReference>
<dbReference type="AlphaFoldDB" id="A0A9W9SH28"/>
<gene>
    <name evidence="2" type="ORF">N7496_005411</name>
</gene>
<dbReference type="EMBL" id="JAPZBS010000004">
    <property type="protein sequence ID" value="KAJ5378002.1"/>
    <property type="molecule type" value="Genomic_DNA"/>
</dbReference>
<dbReference type="Proteomes" id="UP001147782">
    <property type="component" value="Unassembled WGS sequence"/>
</dbReference>